<feature type="compositionally biased region" description="Basic and acidic residues" evidence="5">
    <location>
        <begin position="228"/>
        <end position="241"/>
    </location>
</feature>
<dbReference type="CDD" id="cd09397">
    <property type="entry name" value="LIM1_UF1"/>
    <property type="match status" value="1"/>
</dbReference>
<feature type="region of interest" description="Disordered" evidence="5">
    <location>
        <begin position="40"/>
        <end position="487"/>
    </location>
</feature>
<dbReference type="GO" id="GO:0030695">
    <property type="term" value="F:GTPase regulator activity"/>
    <property type="evidence" value="ECO:0007669"/>
    <property type="project" value="UniProtKB-ARBA"/>
</dbReference>
<feature type="compositionally biased region" description="Polar residues" evidence="5">
    <location>
        <begin position="338"/>
        <end position="360"/>
    </location>
</feature>
<evidence type="ECO:0000313" key="7">
    <source>
        <dbReference type="EMBL" id="KAK6951330.1"/>
    </source>
</evidence>
<evidence type="ECO:0000256" key="3">
    <source>
        <dbReference type="ARBA" id="ARBA00023038"/>
    </source>
</evidence>
<sequence>MGEHVCGSTPAAAEPPPPMPDLLGGAFSSLKANVFDKFSRAAPPSVDTSAANRAFQKTEQLTPISASTGSQAISPKTPTHERPGADSNKDDYYAPAIAGSPRRPSGYGGFGDSGSLEGDSAYGTSPNKSTNFLTRMNTIAPGPFEMNRRPGLKNPFARNSSRDQTAESNEDSLRVGYSIERPGTAGSTSSKNSTGLAPPRAPRSNGYGGFGAPKRDSDLEPQPLGLGKRSETFPDKLKGNDEVYDVPERVPSAPGMRSDRIRSASNSAMERIAMANDRSQRPSFGAQDALRPPPMQGTTSRPSTRDGNRKPSINLGDEFNTNNRYHSSTISQSSSNSGYTHSSRPSQASSNTSPARSVNSRPDARRPSDMSGFDALLDDLQSSMDAMQTKPQSPSPRDRSASGRGSEPPRLSSRFAPPDNVSPDAASFRGQDPRVDMPAMPPLPLEPSDRIDPAIQNGLGQSPPPRPTHNRHSSKSQGSRGNCKACKEPITGKSISSADGRLTGRYHKACFVCTTCQEPFSSSTFYVLNDQPYCEQHYHRLNGSLCGSCNRGIEGQYLEDESSKKYHPGCFRCGDCGIVLRDGYFDVDGRSYCERDAWRRMQYAMQAQRQQQPPPRPGYPPRRPSGQGPPPPRPPRPGPGFMGPSPMGPSPMGPGPMGMGPGPKGLNRPFGLPTGNRLAPGQALGRGGLASPIPRMEKRMTRIGML</sequence>
<dbReference type="InterPro" id="IPR001781">
    <property type="entry name" value="Znf_LIM"/>
</dbReference>
<dbReference type="FunFam" id="2.10.110.10:FF:000105">
    <property type="entry name" value="Similar to LIM domain-containing protein"/>
    <property type="match status" value="1"/>
</dbReference>
<evidence type="ECO:0000256" key="1">
    <source>
        <dbReference type="ARBA" id="ARBA00022723"/>
    </source>
</evidence>
<gene>
    <name evidence="7" type="ORF">Daesc_007863</name>
</gene>
<feature type="domain" description="LIM zinc-binding" evidence="6">
    <location>
        <begin position="545"/>
        <end position="603"/>
    </location>
</feature>
<organism evidence="7 8">
    <name type="scientific">Daldinia eschscholtzii</name>
    <dbReference type="NCBI Taxonomy" id="292717"/>
    <lineage>
        <taxon>Eukaryota</taxon>
        <taxon>Fungi</taxon>
        <taxon>Dikarya</taxon>
        <taxon>Ascomycota</taxon>
        <taxon>Pezizomycotina</taxon>
        <taxon>Sordariomycetes</taxon>
        <taxon>Xylariomycetidae</taxon>
        <taxon>Xylariales</taxon>
        <taxon>Hypoxylaceae</taxon>
        <taxon>Daldinia</taxon>
    </lineage>
</organism>
<name>A0AAX6MFA1_9PEZI</name>
<dbReference type="Pfam" id="PF00412">
    <property type="entry name" value="LIM"/>
    <property type="match status" value="2"/>
</dbReference>
<keyword evidence="2 4" id="KW-0862">Zinc</keyword>
<dbReference type="AlphaFoldDB" id="A0AAX6MFA1"/>
<feature type="domain" description="LIM zinc-binding" evidence="6">
    <location>
        <begin position="481"/>
        <end position="544"/>
    </location>
</feature>
<dbReference type="GO" id="GO:0046872">
    <property type="term" value="F:metal ion binding"/>
    <property type="evidence" value="ECO:0007669"/>
    <property type="project" value="UniProtKB-KW"/>
</dbReference>
<dbReference type="SMART" id="SM00132">
    <property type="entry name" value="LIM"/>
    <property type="match status" value="2"/>
</dbReference>
<evidence type="ECO:0000256" key="5">
    <source>
        <dbReference type="SAM" id="MobiDB-lite"/>
    </source>
</evidence>
<evidence type="ECO:0000313" key="8">
    <source>
        <dbReference type="Proteomes" id="UP001369815"/>
    </source>
</evidence>
<feature type="compositionally biased region" description="Polar residues" evidence="5">
    <location>
        <begin position="380"/>
        <end position="392"/>
    </location>
</feature>
<comment type="caution">
    <text evidence="7">The sequence shown here is derived from an EMBL/GenBank/DDBJ whole genome shotgun (WGS) entry which is preliminary data.</text>
</comment>
<keyword evidence="3 4" id="KW-0440">LIM domain</keyword>
<dbReference type="PROSITE" id="PS00478">
    <property type="entry name" value="LIM_DOMAIN_1"/>
    <property type="match status" value="1"/>
</dbReference>
<dbReference type="Gene3D" id="2.10.110.10">
    <property type="entry name" value="Cysteine Rich Protein"/>
    <property type="match status" value="2"/>
</dbReference>
<keyword evidence="1 4" id="KW-0479">Metal-binding</keyword>
<feature type="compositionally biased region" description="Polar residues" evidence="5">
    <location>
        <begin position="185"/>
        <end position="195"/>
    </location>
</feature>
<dbReference type="PROSITE" id="PS50023">
    <property type="entry name" value="LIM_DOMAIN_2"/>
    <property type="match status" value="2"/>
</dbReference>
<dbReference type="PANTHER" id="PTHR24210">
    <property type="entry name" value="LIM DOMAIN-CONTAINING PROTEIN"/>
    <property type="match status" value="1"/>
</dbReference>
<dbReference type="Proteomes" id="UP001369815">
    <property type="component" value="Unassembled WGS sequence"/>
</dbReference>
<feature type="compositionally biased region" description="Pro residues" evidence="5">
    <location>
        <begin position="612"/>
        <end position="638"/>
    </location>
</feature>
<feature type="compositionally biased region" description="Basic and acidic residues" evidence="5">
    <location>
        <begin position="78"/>
        <end position="92"/>
    </location>
</feature>
<dbReference type="PANTHER" id="PTHR24210:SF14">
    <property type="entry name" value="LIM ZINC-BINDING DOMAIN-CONTAINING PROTEIN"/>
    <property type="match status" value="1"/>
</dbReference>
<dbReference type="InterPro" id="IPR017351">
    <property type="entry name" value="PINCH-1-4-like"/>
</dbReference>
<feature type="compositionally biased region" description="Polar residues" evidence="5">
    <location>
        <begin position="46"/>
        <end position="77"/>
    </location>
</feature>
<reference evidence="7 8" key="1">
    <citation type="journal article" date="2024" name="Front Chem Biol">
        <title>Unveiling the potential of Daldinia eschscholtzii MFLUCC 19-0629 through bioactivity and bioinformatics studies for enhanced sustainable agriculture production.</title>
        <authorList>
            <person name="Brooks S."/>
            <person name="Weaver J.A."/>
            <person name="Klomchit A."/>
            <person name="Alharthi S.A."/>
            <person name="Onlamun T."/>
            <person name="Nurani R."/>
            <person name="Vong T.K."/>
            <person name="Alberti F."/>
            <person name="Greco C."/>
        </authorList>
    </citation>
    <scope>NUCLEOTIDE SEQUENCE [LARGE SCALE GENOMIC DNA]</scope>
    <source>
        <strain evidence="7">MFLUCC 19-0629</strain>
    </source>
</reference>
<dbReference type="CDD" id="cd08368">
    <property type="entry name" value="LIM"/>
    <property type="match status" value="1"/>
</dbReference>
<feature type="compositionally biased region" description="Low complexity" evidence="5">
    <location>
        <begin position="327"/>
        <end position="337"/>
    </location>
</feature>
<accession>A0AAX6MFA1</accession>
<dbReference type="SUPFAM" id="SSF57716">
    <property type="entry name" value="Glucocorticoid receptor-like (DNA-binding domain)"/>
    <property type="match status" value="1"/>
</dbReference>
<dbReference type="EMBL" id="JBANMG010000007">
    <property type="protein sequence ID" value="KAK6951330.1"/>
    <property type="molecule type" value="Genomic_DNA"/>
</dbReference>
<feature type="region of interest" description="Disordered" evidence="5">
    <location>
        <begin position="1"/>
        <end position="21"/>
    </location>
</feature>
<keyword evidence="8" id="KW-1185">Reference proteome</keyword>
<protein>
    <recommendedName>
        <fullName evidence="6">LIM zinc-binding domain-containing protein</fullName>
    </recommendedName>
</protein>
<feature type="compositionally biased region" description="Polar residues" evidence="5">
    <location>
        <begin position="122"/>
        <end position="137"/>
    </location>
</feature>
<feature type="region of interest" description="Disordered" evidence="5">
    <location>
        <begin position="604"/>
        <end position="693"/>
    </location>
</feature>
<proteinExistence type="predicted"/>
<evidence type="ECO:0000256" key="4">
    <source>
        <dbReference type="PROSITE-ProRule" id="PRU00125"/>
    </source>
</evidence>
<evidence type="ECO:0000256" key="2">
    <source>
        <dbReference type="ARBA" id="ARBA00022833"/>
    </source>
</evidence>
<evidence type="ECO:0000259" key="6">
    <source>
        <dbReference type="PROSITE" id="PS50023"/>
    </source>
</evidence>